<evidence type="ECO:0000313" key="1">
    <source>
        <dbReference type="EMBL" id="GET44305.1"/>
    </source>
</evidence>
<protein>
    <recommendedName>
        <fullName evidence="3">ATPase involved in DNA repair</fullName>
    </recommendedName>
</protein>
<dbReference type="AlphaFoldDB" id="A0AAV3XTT9"/>
<proteinExistence type="predicted"/>
<comment type="caution">
    <text evidence="1">The sequence shown here is derived from an EMBL/GenBank/DDBJ whole genome shotgun (WGS) entry which is preliminary data.</text>
</comment>
<organism evidence="1 2">
    <name type="scientific">Microseira wollei NIES-4236</name>
    <dbReference type="NCBI Taxonomy" id="2530354"/>
    <lineage>
        <taxon>Bacteria</taxon>
        <taxon>Bacillati</taxon>
        <taxon>Cyanobacteriota</taxon>
        <taxon>Cyanophyceae</taxon>
        <taxon>Oscillatoriophycideae</taxon>
        <taxon>Aerosakkonematales</taxon>
        <taxon>Aerosakkonemataceae</taxon>
        <taxon>Microseira</taxon>
    </lineage>
</organism>
<keyword evidence="2" id="KW-1185">Reference proteome</keyword>
<dbReference type="NCBIfam" id="NF037963">
    <property type="entry name" value="heterocyst_HetZ"/>
    <property type="match status" value="1"/>
</dbReference>
<sequence length="380" mass="44195">MEAIFQLLFNELQQSTRAAKQNCRDVAFRLTAEIVRVCNESRHIQASGDLAAWANRMASHRLQQCLNYYRLGSAAGRVELHSTLSAIIYRYMSPAGIGLSYQARLTLIEDFLQGFYLEALKLFRKEALLGATYRPHTLLELAEYLAFTERYAKRRVHLSSQKTQQLIVLRVQTFVQQHPREMSVDLEQAAESRSSESETTWDERLLARVREMMVATDPDNADMMLRQSVIRELIAYLEQRQQRDCADYFILRLQNLCADEIEQILDLTPRQRDYLQQRFKYHLMRFALLHGWELVHEWLGADLERNLGLTPQQWQGFQAQLSQEQLGLLQMKQRGLDDKAIAKSLGWKVSQVHKQWFKLLETAWVLRNSSESGSGASTHE</sequence>
<gene>
    <name evidence="1" type="ORF">MiSe_91310</name>
</gene>
<dbReference type="Proteomes" id="UP001050975">
    <property type="component" value="Unassembled WGS sequence"/>
</dbReference>
<evidence type="ECO:0008006" key="3">
    <source>
        <dbReference type="Google" id="ProtNLM"/>
    </source>
</evidence>
<reference evidence="1" key="1">
    <citation type="submission" date="2019-10" db="EMBL/GenBank/DDBJ databases">
        <title>Draft genome sequece of Microseira wollei NIES-4236.</title>
        <authorList>
            <person name="Yamaguchi H."/>
            <person name="Suzuki S."/>
            <person name="Kawachi M."/>
        </authorList>
    </citation>
    <scope>NUCLEOTIDE SEQUENCE</scope>
    <source>
        <strain evidence="1">NIES-4236</strain>
    </source>
</reference>
<accession>A0AAV3XTT9</accession>
<name>A0AAV3XTT9_9CYAN</name>
<evidence type="ECO:0000313" key="2">
    <source>
        <dbReference type="Proteomes" id="UP001050975"/>
    </source>
</evidence>
<dbReference type="InterPro" id="IPR049778">
    <property type="entry name" value="HetZ-like"/>
</dbReference>
<dbReference type="RefSeq" id="WP_226594046.1">
    <property type="nucleotide sequence ID" value="NZ_BLAY01000322.1"/>
</dbReference>
<dbReference type="EMBL" id="BLAY01000322">
    <property type="protein sequence ID" value="GET44305.1"/>
    <property type="molecule type" value="Genomic_DNA"/>
</dbReference>